<evidence type="ECO:0000313" key="3">
    <source>
        <dbReference type="Proteomes" id="UP001056426"/>
    </source>
</evidence>
<feature type="domain" description="AMP-dependent synthetase/ligase" evidence="1">
    <location>
        <begin position="38"/>
        <end position="214"/>
    </location>
</feature>
<name>A0A9J6ZN15_9BACT</name>
<dbReference type="AlphaFoldDB" id="A0A9J6ZN15"/>
<accession>A0A9J6ZN15</accession>
<organism evidence="2 3">
    <name type="scientific">Xiashengella succiniciproducens</name>
    <dbReference type="NCBI Taxonomy" id="2949635"/>
    <lineage>
        <taxon>Bacteria</taxon>
        <taxon>Pseudomonadati</taxon>
        <taxon>Bacteroidota</taxon>
        <taxon>Bacteroidia</taxon>
        <taxon>Marinilabiliales</taxon>
        <taxon>Marinilabiliaceae</taxon>
        <taxon>Xiashengella</taxon>
    </lineage>
</organism>
<reference evidence="2" key="2">
    <citation type="submission" date="2022-06" db="EMBL/GenBank/DDBJ databases">
        <title>Xiashengella guii gen. nov. sp. nov., a bacterium isolated form anaerobic digestion tank.</title>
        <authorList>
            <person name="Huang H."/>
        </authorList>
    </citation>
    <scope>NUCLEOTIDE SEQUENCE</scope>
    <source>
        <strain evidence="2">Ai-910</strain>
    </source>
</reference>
<dbReference type="Proteomes" id="UP001056426">
    <property type="component" value="Chromosome"/>
</dbReference>
<dbReference type="SUPFAM" id="SSF56801">
    <property type="entry name" value="Acetyl-CoA synthetase-like"/>
    <property type="match status" value="1"/>
</dbReference>
<dbReference type="InterPro" id="IPR042099">
    <property type="entry name" value="ANL_N_sf"/>
</dbReference>
<dbReference type="EMBL" id="CP098400">
    <property type="protein sequence ID" value="URW78895.1"/>
    <property type="molecule type" value="Genomic_DNA"/>
</dbReference>
<sequence>MEHLQYNTIKINGFNYSLSTLDRLKEREGEDVLGFLKAWANEDALLTMYTSGSTGTPKEIRVSKAAMINSALKTLKFFNLKPGMSALLCLPANYVAGRMMLVRALVGNLDLIAVKPSSHPLADIDRVVDFAAFTPMQMLNELKLGSPALLHLRDVIIGGAKVDSELDRLLQKVEFKAYETYGMTETLSHIALRRINGKERTDGFVPLPDVRLSLDDRSCLCIDAKGICDQLLVTNDIAEIREDGSFLITGRADNIINSGGIKHSPEAIENKIVHLVDVPFAISHIPHSTLDRQIVLVCQGKPSDMATLPERIKKLVKRYEMPAAIYIVDSFPLTESGKIKRTQLASLIEGLKPKVTIK</sequence>
<dbReference type="Pfam" id="PF00501">
    <property type="entry name" value="AMP-binding"/>
    <property type="match status" value="1"/>
</dbReference>
<evidence type="ECO:0000313" key="2">
    <source>
        <dbReference type="EMBL" id="URW78895.1"/>
    </source>
</evidence>
<dbReference type="InterPro" id="IPR045851">
    <property type="entry name" value="AMP-bd_C_sf"/>
</dbReference>
<proteinExistence type="predicted"/>
<evidence type="ECO:0000259" key="1">
    <source>
        <dbReference type="Pfam" id="PF00501"/>
    </source>
</evidence>
<dbReference type="Gene3D" id="3.40.50.12780">
    <property type="entry name" value="N-terminal domain of ligase-like"/>
    <property type="match status" value="1"/>
</dbReference>
<gene>
    <name evidence="2" type="ORF">M9189_08495</name>
</gene>
<dbReference type="GO" id="GO:0031956">
    <property type="term" value="F:medium-chain fatty acid-CoA ligase activity"/>
    <property type="evidence" value="ECO:0007669"/>
    <property type="project" value="TreeGrafter"/>
</dbReference>
<keyword evidence="3" id="KW-1185">Reference proteome</keyword>
<dbReference type="PANTHER" id="PTHR43201">
    <property type="entry name" value="ACYL-COA SYNTHETASE"/>
    <property type="match status" value="1"/>
</dbReference>
<dbReference type="Gene3D" id="3.30.300.30">
    <property type="match status" value="1"/>
</dbReference>
<dbReference type="GO" id="GO:0006631">
    <property type="term" value="P:fatty acid metabolic process"/>
    <property type="evidence" value="ECO:0007669"/>
    <property type="project" value="TreeGrafter"/>
</dbReference>
<dbReference type="KEGG" id="alkq:M9189_08495"/>
<dbReference type="InterPro" id="IPR000873">
    <property type="entry name" value="AMP-dep_synth/lig_dom"/>
</dbReference>
<protein>
    <submittedName>
        <fullName evidence="2">AMP-binding protein</fullName>
    </submittedName>
</protein>
<reference evidence="2" key="1">
    <citation type="submission" date="2022-05" db="EMBL/GenBank/DDBJ databases">
        <authorList>
            <person name="Sun X."/>
        </authorList>
    </citation>
    <scope>NUCLEOTIDE SEQUENCE</scope>
    <source>
        <strain evidence="2">Ai-910</strain>
    </source>
</reference>
<dbReference type="PANTHER" id="PTHR43201:SF32">
    <property type="entry name" value="2-SUCCINYLBENZOATE--COA LIGASE, CHLOROPLASTIC_PEROXISOMAL"/>
    <property type="match status" value="1"/>
</dbReference>
<dbReference type="RefSeq" id="WP_250722347.1">
    <property type="nucleotide sequence ID" value="NZ_CP098400.1"/>
</dbReference>